<proteinExistence type="predicted"/>
<dbReference type="GO" id="GO:0008643">
    <property type="term" value="P:carbohydrate transport"/>
    <property type="evidence" value="ECO:0007669"/>
    <property type="project" value="InterPro"/>
</dbReference>
<protein>
    <submittedName>
        <fullName evidence="2">Putative symporter YjmB</fullName>
    </submittedName>
</protein>
<evidence type="ECO:0000313" key="3">
    <source>
        <dbReference type="Proteomes" id="UP000191448"/>
    </source>
</evidence>
<dbReference type="InterPro" id="IPR039672">
    <property type="entry name" value="MFS_2"/>
</dbReference>
<dbReference type="CDD" id="cd17332">
    <property type="entry name" value="MFS_MelB_like"/>
    <property type="match status" value="1"/>
</dbReference>
<dbReference type="OrthoDB" id="9764596at2"/>
<dbReference type="RefSeq" id="WP_002599191.1">
    <property type="nucleotide sequence ID" value="NZ_LTAY01000111.1"/>
</dbReference>
<dbReference type="GO" id="GO:0006814">
    <property type="term" value="P:sodium ion transport"/>
    <property type="evidence" value="ECO:0007669"/>
    <property type="project" value="InterPro"/>
</dbReference>
<dbReference type="GO" id="GO:0015293">
    <property type="term" value="F:symporter activity"/>
    <property type="evidence" value="ECO:0007669"/>
    <property type="project" value="InterPro"/>
</dbReference>
<dbReference type="GO" id="GO:0005886">
    <property type="term" value="C:plasma membrane"/>
    <property type="evidence" value="ECO:0007669"/>
    <property type="project" value="TreeGrafter"/>
</dbReference>
<dbReference type="InterPro" id="IPR001927">
    <property type="entry name" value="Na/Gal_symport"/>
</dbReference>
<keyword evidence="1" id="KW-0472">Membrane</keyword>
<dbReference type="Pfam" id="PF13347">
    <property type="entry name" value="MFS_2"/>
    <property type="match status" value="1"/>
</dbReference>
<feature type="transmembrane region" description="Helical" evidence="1">
    <location>
        <begin position="264"/>
        <end position="285"/>
    </location>
</feature>
<dbReference type="InterPro" id="IPR036259">
    <property type="entry name" value="MFS_trans_sf"/>
</dbReference>
<dbReference type="AlphaFoldDB" id="A0A1V4SLE7"/>
<feature type="transmembrane region" description="Helical" evidence="1">
    <location>
        <begin position="110"/>
        <end position="130"/>
    </location>
</feature>
<evidence type="ECO:0000256" key="1">
    <source>
        <dbReference type="SAM" id="Phobius"/>
    </source>
</evidence>
<organism evidence="2 3">
    <name type="scientific">Clostridium thermobutyricum DSM 4928</name>
    <dbReference type="NCBI Taxonomy" id="1121339"/>
    <lineage>
        <taxon>Bacteria</taxon>
        <taxon>Bacillati</taxon>
        <taxon>Bacillota</taxon>
        <taxon>Clostridia</taxon>
        <taxon>Eubacteriales</taxon>
        <taxon>Clostridiaceae</taxon>
        <taxon>Clostridium</taxon>
    </lineage>
</organism>
<feature type="transmembrane region" description="Helical" evidence="1">
    <location>
        <begin position="374"/>
        <end position="394"/>
    </location>
</feature>
<dbReference type="NCBIfam" id="TIGR00792">
    <property type="entry name" value="gph"/>
    <property type="match status" value="1"/>
</dbReference>
<name>A0A1V4SLE7_9CLOT</name>
<feature type="transmembrane region" description="Helical" evidence="1">
    <location>
        <begin position="297"/>
        <end position="315"/>
    </location>
</feature>
<dbReference type="EMBL" id="LTAY01000111">
    <property type="protein sequence ID" value="OPX44680.1"/>
    <property type="molecule type" value="Genomic_DNA"/>
</dbReference>
<feature type="transmembrane region" description="Helical" evidence="1">
    <location>
        <begin position="321"/>
        <end position="345"/>
    </location>
</feature>
<feature type="transmembrane region" description="Helical" evidence="1">
    <location>
        <begin position="414"/>
        <end position="433"/>
    </location>
</feature>
<comment type="caution">
    <text evidence="2">The sequence shown here is derived from an EMBL/GenBank/DDBJ whole genome shotgun (WGS) entry which is preliminary data.</text>
</comment>
<feature type="transmembrane region" description="Helical" evidence="1">
    <location>
        <begin position="181"/>
        <end position="203"/>
    </location>
</feature>
<keyword evidence="1" id="KW-1133">Transmembrane helix</keyword>
<dbReference type="SUPFAM" id="SSF103473">
    <property type="entry name" value="MFS general substrate transporter"/>
    <property type="match status" value="1"/>
</dbReference>
<feature type="transmembrane region" description="Helical" evidence="1">
    <location>
        <begin position="231"/>
        <end position="252"/>
    </location>
</feature>
<dbReference type="Gene3D" id="1.20.1250.20">
    <property type="entry name" value="MFS general substrate transporter like domains"/>
    <property type="match status" value="2"/>
</dbReference>
<dbReference type="PANTHER" id="PTHR11328:SF24">
    <property type="entry name" value="MAJOR FACILITATOR SUPERFAMILY (MFS) PROFILE DOMAIN-CONTAINING PROTEIN"/>
    <property type="match status" value="1"/>
</dbReference>
<evidence type="ECO:0000313" key="2">
    <source>
        <dbReference type="EMBL" id="OPX44680.1"/>
    </source>
</evidence>
<sequence length="461" mass="51773">MRNFSMKDKIGYTLGDLGCCCTEQFRAMFLTVFYTLVLKVNPIHVGTIMLITKFWDAINDPIIGAIIDSRKAKAGKKFIPWIRAFSIPCAILMCIGFLNVSNLDYGLKLAYILITYVLYEAMYTCVNVPFGSLSSVMTDDTNHRTDLSRYRSLGGTIFMTIIVIVGPLFLYKDNVPVPSNFLLLAIICACVSVFCLQITSVWCKERVELPHVEKEKFNYFEVLKNISKNKALLGVIIASLVGMISASVVNGLNTYLFKDYFGNVKIMAVSGMLSTVYSIITFVGTKFVANKFGKKEWCMYGAGFAVIVYGVLFFFPISNPIMFIVINGVCYIGASGFQILIWAMVNDSIDYQELQTGTRNESIIYSTYSFFRKLAAALSSSLSSFMLAFIGYNVHASTQTAEVVSKLWKSYTGIYSVGYLIAILALFFIYPLGKKKTQEMLEELSIKRKNIEKSYKVKQKI</sequence>
<dbReference type="Proteomes" id="UP000191448">
    <property type="component" value="Unassembled WGS sequence"/>
</dbReference>
<dbReference type="PANTHER" id="PTHR11328">
    <property type="entry name" value="MAJOR FACILITATOR SUPERFAMILY DOMAIN-CONTAINING PROTEIN"/>
    <property type="match status" value="1"/>
</dbReference>
<gene>
    <name evidence="2" type="primary">yjmB_2</name>
    <name evidence="2" type="ORF">CLTHE_32040</name>
</gene>
<keyword evidence="1" id="KW-0812">Transmembrane</keyword>
<feature type="transmembrane region" description="Helical" evidence="1">
    <location>
        <begin position="78"/>
        <end position="98"/>
    </location>
</feature>
<feature type="transmembrane region" description="Helical" evidence="1">
    <location>
        <begin position="150"/>
        <end position="169"/>
    </location>
</feature>
<reference evidence="2 3" key="1">
    <citation type="submission" date="2016-02" db="EMBL/GenBank/DDBJ databases">
        <title>Genome sequence of Clostridium thermobutyricum DSM 4928.</title>
        <authorList>
            <person name="Poehlein A."/>
            <person name="Daniel R."/>
        </authorList>
    </citation>
    <scope>NUCLEOTIDE SEQUENCE [LARGE SCALE GENOMIC DNA]</scope>
    <source>
        <strain evidence="2 3">DSM 4928</strain>
    </source>
</reference>
<accession>A0A1V4SLE7</accession>